<evidence type="ECO:0000256" key="2">
    <source>
        <dbReference type="ARBA" id="ARBA00022475"/>
    </source>
</evidence>
<keyword evidence="4 6" id="KW-1133">Transmembrane helix</keyword>
<evidence type="ECO:0000256" key="3">
    <source>
        <dbReference type="ARBA" id="ARBA00022692"/>
    </source>
</evidence>
<evidence type="ECO:0000256" key="4">
    <source>
        <dbReference type="ARBA" id="ARBA00022989"/>
    </source>
</evidence>
<dbReference type="InterPro" id="IPR015414">
    <property type="entry name" value="TMEM64"/>
</dbReference>
<gene>
    <name evidence="8" type="ORF">WMW72_22330</name>
</gene>
<dbReference type="Pfam" id="PF09335">
    <property type="entry name" value="VTT_dom"/>
    <property type="match status" value="1"/>
</dbReference>
<dbReference type="InterPro" id="IPR032816">
    <property type="entry name" value="VTT_dom"/>
</dbReference>
<organism evidence="8 9">
    <name type="scientific">Paenibacillus filicis</name>
    <dbReference type="NCBI Taxonomy" id="669464"/>
    <lineage>
        <taxon>Bacteria</taxon>
        <taxon>Bacillati</taxon>
        <taxon>Bacillota</taxon>
        <taxon>Bacilli</taxon>
        <taxon>Bacillales</taxon>
        <taxon>Paenibacillaceae</taxon>
        <taxon>Paenibacillus</taxon>
    </lineage>
</organism>
<reference evidence="8 9" key="1">
    <citation type="submission" date="2024-04" db="EMBL/GenBank/DDBJ databases">
        <title>draft genome sequnece of Paenibacillus filicis.</title>
        <authorList>
            <person name="Kim D.-U."/>
        </authorList>
    </citation>
    <scope>NUCLEOTIDE SEQUENCE [LARGE SCALE GENOMIC DNA]</scope>
    <source>
        <strain evidence="8 9">KACC14197</strain>
    </source>
</reference>
<feature type="transmembrane region" description="Helical" evidence="6">
    <location>
        <begin position="110"/>
        <end position="131"/>
    </location>
</feature>
<keyword evidence="2 6" id="KW-1003">Cell membrane</keyword>
<keyword evidence="3 6" id="KW-0812">Transmembrane</keyword>
<name>A0ABU9DSC1_9BACL</name>
<evidence type="ECO:0000313" key="9">
    <source>
        <dbReference type="Proteomes" id="UP001469365"/>
    </source>
</evidence>
<dbReference type="PANTHER" id="PTHR12677:SF55">
    <property type="entry name" value="UNDECAPRENYL PHOSPHATE TRANSPORTER SAOUHSC_00901-RELATED"/>
    <property type="match status" value="1"/>
</dbReference>
<evidence type="ECO:0000256" key="1">
    <source>
        <dbReference type="ARBA" id="ARBA00004651"/>
    </source>
</evidence>
<sequence>MPKVVGEERMGWTQAISSLSWEDIDRWLKQYEALGPLPGILAPFIEAFLPMLPLVAILVANVNAYGLGEGTLLSWIGVVGGASCVFAIVRTFGGRLRGWLERKLPRTGKLIHWLEAHGFTSVFLLACFPFTPSTVVTLVSAMSRMPFHTFFTATALGKGVMIFLVSLAGSDLAGLLRQPWKIIVIVAAFGLMWLLGKKVESKYMN</sequence>
<feature type="transmembrane region" description="Helical" evidence="6">
    <location>
        <begin position="39"/>
        <end position="60"/>
    </location>
</feature>
<evidence type="ECO:0000256" key="5">
    <source>
        <dbReference type="ARBA" id="ARBA00023136"/>
    </source>
</evidence>
<accession>A0ABU9DSC1</accession>
<comment type="subcellular location">
    <subcellularLocation>
        <location evidence="1 6">Cell membrane</location>
        <topology evidence="1 6">Multi-pass membrane protein</topology>
    </subcellularLocation>
</comment>
<dbReference type="Proteomes" id="UP001469365">
    <property type="component" value="Unassembled WGS sequence"/>
</dbReference>
<protein>
    <recommendedName>
        <fullName evidence="6">TVP38/TMEM64 family membrane protein</fullName>
    </recommendedName>
</protein>
<comment type="caution">
    <text evidence="8">The sequence shown here is derived from an EMBL/GenBank/DDBJ whole genome shotgun (WGS) entry which is preliminary data.</text>
</comment>
<feature type="transmembrane region" description="Helical" evidence="6">
    <location>
        <begin position="147"/>
        <end position="168"/>
    </location>
</feature>
<feature type="domain" description="VTT" evidence="7">
    <location>
        <begin position="53"/>
        <end position="170"/>
    </location>
</feature>
<keyword evidence="5 6" id="KW-0472">Membrane</keyword>
<feature type="transmembrane region" description="Helical" evidence="6">
    <location>
        <begin position="72"/>
        <end position="89"/>
    </location>
</feature>
<keyword evidence="9" id="KW-1185">Reference proteome</keyword>
<comment type="similarity">
    <text evidence="6">Belongs to the TVP38/TMEM64 family.</text>
</comment>
<dbReference type="RefSeq" id="WP_341417789.1">
    <property type="nucleotide sequence ID" value="NZ_JBBPCC010000016.1"/>
</dbReference>
<dbReference type="PANTHER" id="PTHR12677">
    <property type="entry name" value="GOLGI APPARATUS MEMBRANE PROTEIN TVP38-RELATED"/>
    <property type="match status" value="1"/>
</dbReference>
<evidence type="ECO:0000256" key="6">
    <source>
        <dbReference type="RuleBase" id="RU366058"/>
    </source>
</evidence>
<proteinExistence type="inferred from homology"/>
<dbReference type="EMBL" id="JBBPCC010000016">
    <property type="protein sequence ID" value="MEK8130648.1"/>
    <property type="molecule type" value="Genomic_DNA"/>
</dbReference>
<feature type="transmembrane region" description="Helical" evidence="6">
    <location>
        <begin position="180"/>
        <end position="196"/>
    </location>
</feature>
<evidence type="ECO:0000313" key="8">
    <source>
        <dbReference type="EMBL" id="MEK8130648.1"/>
    </source>
</evidence>
<evidence type="ECO:0000259" key="7">
    <source>
        <dbReference type="Pfam" id="PF09335"/>
    </source>
</evidence>